<dbReference type="Proteomes" id="UP000232188">
    <property type="component" value="Unassembled WGS sequence"/>
</dbReference>
<protein>
    <submittedName>
        <fullName evidence="2">Transcriptional regulator</fullName>
    </submittedName>
</protein>
<dbReference type="InterPro" id="IPR010982">
    <property type="entry name" value="Lambda_DNA-bd_dom_sf"/>
</dbReference>
<dbReference type="Gene3D" id="1.10.260.40">
    <property type="entry name" value="lambda repressor-like DNA-binding domains"/>
    <property type="match status" value="1"/>
</dbReference>
<dbReference type="EMBL" id="NPDV01000024">
    <property type="protein sequence ID" value="PJZ51468.1"/>
    <property type="molecule type" value="Genomic_DNA"/>
</dbReference>
<keyword evidence="4" id="KW-1185">Reference proteome</keyword>
<evidence type="ECO:0000313" key="4">
    <source>
        <dbReference type="Proteomes" id="UP000232149"/>
    </source>
</evidence>
<evidence type="ECO:0000313" key="3">
    <source>
        <dbReference type="EMBL" id="PJZ61709.1"/>
    </source>
</evidence>
<dbReference type="Proteomes" id="UP000232149">
    <property type="component" value="Unassembled WGS sequence"/>
</dbReference>
<accession>A0A2M9YIW0</accession>
<dbReference type="RefSeq" id="WP_100787560.1">
    <property type="nucleotide sequence ID" value="NZ_NPDU01000027.1"/>
</dbReference>
<sequence length="133" mass="14997">MKKEYFPKERLEVVLKFLKDEKGLNQGQTAETIGLTGAAITRMLKGKLPVSSKTALLFEHIHSISYRWFEVGEGDMLLEAGLASSRVKKSEAKSSLIQKLENRKGMIKLVESLLELSENQLSAIKKIVDSYKR</sequence>
<evidence type="ECO:0000313" key="5">
    <source>
        <dbReference type="Proteomes" id="UP000232188"/>
    </source>
</evidence>
<dbReference type="GO" id="GO:0003677">
    <property type="term" value="F:DNA binding"/>
    <property type="evidence" value="ECO:0007669"/>
    <property type="project" value="InterPro"/>
</dbReference>
<evidence type="ECO:0000313" key="2">
    <source>
        <dbReference type="EMBL" id="PJZ51468.1"/>
    </source>
</evidence>
<name>A0A2M9YIW0_9LEPT</name>
<dbReference type="CDD" id="cd00093">
    <property type="entry name" value="HTH_XRE"/>
    <property type="match status" value="1"/>
</dbReference>
<dbReference type="InterPro" id="IPR001387">
    <property type="entry name" value="Cro/C1-type_HTH"/>
</dbReference>
<dbReference type="SUPFAM" id="SSF47413">
    <property type="entry name" value="lambda repressor-like DNA-binding domains"/>
    <property type="match status" value="1"/>
</dbReference>
<comment type="caution">
    <text evidence="2">The sequence shown here is derived from an EMBL/GenBank/DDBJ whole genome shotgun (WGS) entry which is preliminary data.</text>
</comment>
<feature type="domain" description="HTH cro/C1-type" evidence="1">
    <location>
        <begin position="15"/>
        <end position="69"/>
    </location>
</feature>
<gene>
    <name evidence="3" type="ORF">CH376_12030</name>
    <name evidence="2" type="ORF">CH380_20150</name>
</gene>
<dbReference type="EMBL" id="NPDU01000027">
    <property type="protein sequence ID" value="PJZ61709.1"/>
    <property type="molecule type" value="Genomic_DNA"/>
</dbReference>
<dbReference type="PROSITE" id="PS50943">
    <property type="entry name" value="HTH_CROC1"/>
    <property type="match status" value="1"/>
</dbReference>
<evidence type="ECO:0000259" key="1">
    <source>
        <dbReference type="PROSITE" id="PS50943"/>
    </source>
</evidence>
<proteinExistence type="predicted"/>
<reference evidence="4 5" key="1">
    <citation type="submission" date="2017-07" db="EMBL/GenBank/DDBJ databases">
        <title>Leptospira spp. isolated from tropical soils.</title>
        <authorList>
            <person name="Thibeaux R."/>
            <person name="Iraola G."/>
            <person name="Ferres I."/>
            <person name="Bierque E."/>
            <person name="Girault D."/>
            <person name="Soupe-Gilbert M.-E."/>
            <person name="Picardeau M."/>
            <person name="Goarant C."/>
        </authorList>
    </citation>
    <scope>NUCLEOTIDE SEQUENCE [LARGE SCALE GENOMIC DNA]</scope>
    <source>
        <strain evidence="2 5">FH2-B-C1</strain>
        <strain evidence="3 4">FH2-B-D1</strain>
    </source>
</reference>
<organism evidence="2 5">
    <name type="scientific">Leptospira adleri</name>
    <dbReference type="NCBI Taxonomy" id="2023186"/>
    <lineage>
        <taxon>Bacteria</taxon>
        <taxon>Pseudomonadati</taxon>
        <taxon>Spirochaetota</taxon>
        <taxon>Spirochaetia</taxon>
        <taxon>Leptospirales</taxon>
        <taxon>Leptospiraceae</taxon>
        <taxon>Leptospira</taxon>
    </lineage>
</organism>
<dbReference type="AlphaFoldDB" id="A0A2M9YIW0"/>